<dbReference type="Pfam" id="PF02195">
    <property type="entry name" value="ParB_N"/>
    <property type="match status" value="1"/>
</dbReference>
<accession>A0A174HEL9</accession>
<dbReference type="SMART" id="SM00470">
    <property type="entry name" value="ParB"/>
    <property type="match status" value="1"/>
</dbReference>
<gene>
    <name evidence="2" type="ORF">ERS852497_00571</name>
</gene>
<dbReference type="EMBL" id="CZAJ01000003">
    <property type="protein sequence ID" value="CUO71827.1"/>
    <property type="molecule type" value="Genomic_DNA"/>
</dbReference>
<dbReference type="InterPro" id="IPR036086">
    <property type="entry name" value="ParB/Sulfiredoxin_sf"/>
</dbReference>
<dbReference type="InterPro" id="IPR050336">
    <property type="entry name" value="Chromosome_partition/occlusion"/>
</dbReference>
<dbReference type="PANTHER" id="PTHR33375">
    <property type="entry name" value="CHROMOSOME-PARTITIONING PROTEIN PARB-RELATED"/>
    <property type="match status" value="1"/>
</dbReference>
<dbReference type="AlphaFoldDB" id="A0A174HEL9"/>
<dbReference type="GO" id="GO:0005694">
    <property type="term" value="C:chromosome"/>
    <property type="evidence" value="ECO:0007669"/>
    <property type="project" value="TreeGrafter"/>
</dbReference>
<dbReference type="GO" id="GO:0007059">
    <property type="term" value="P:chromosome segregation"/>
    <property type="evidence" value="ECO:0007669"/>
    <property type="project" value="TreeGrafter"/>
</dbReference>
<dbReference type="Gene3D" id="3.90.1530.30">
    <property type="match status" value="1"/>
</dbReference>
<feature type="domain" description="ParB-like N-terminal" evidence="1">
    <location>
        <begin position="24"/>
        <end position="121"/>
    </location>
</feature>
<dbReference type="InterPro" id="IPR003115">
    <property type="entry name" value="ParB_N"/>
</dbReference>
<evidence type="ECO:0000259" key="1">
    <source>
        <dbReference type="SMART" id="SM00470"/>
    </source>
</evidence>
<evidence type="ECO:0000313" key="2">
    <source>
        <dbReference type="EMBL" id="CUO71827.1"/>
    </source>
</evidence>
<protein>
    <submittedName>
        <fullName evidence="2">ParB/RepB/Spo0J family partition protein</fullName>
    </submittedName>
</protein>
<name>A0A174HEL9_9FIRM</name>
<proteinExistence type="predicted"/>
<sequence>MAKFGAVFNSDVKKTDNRPRSETRWIHYTKLIDNTDQYRKSATEEDIAAFAELIKSAGRVLQDLLVRKSGTDTYEIIAGHHRRLACRYLVEHEGLKEFEFLPCKVEHVDDVQAEFQLYATNGFIPKTDAEKLHEIERIKYLLDKYPDEFKHVHGGKTVEKIARILNMGKTTVGDYVNISKNLGDKGREALEKGHINKSAALALASLPEEKQEELIMDGKTTMKEIEEHKEASKPKREPEPRQVRIFYDLFLKDADRRFNSSKELREYLMSHFAKSYRGGCEAGISYDCSPKGIIVCNSDRLSWTEFLDLVDGVTGSDRYERMQEEEEGMTGQYAFNNIDMDIDEEIMSEEDEENVFDEDEAEFKKSLEVMHDLAFYLTEQRERLKMIRQRAEAGADVPVKVLRRQEYIVKGLEKLAKEEK</sequence>
<evidence type="ECO:0000313" key="3">
    <source>
        <dbReference type="Proteomes" id="UP000095602"/>
    </source>
</evidence>
<organism evidence="2 3">
    <name type="scientific">Agathobacter rectalis</name>
    <dbReference type="NCBI Taxonomy" id="39491"/>
    <lineage>
        <taxon>Bacteria</taxon>
        <taxon>Bacillati</taxon>
        <taxon>Bacillota</taxon>
        <taxon>Clostridia</taxon>
        <taxon>Lachnospirales</taxon>
        <taxon>Lachnospiraceae</taxon>
        <taxon>Agathobacter</taxon>
    </lineage>
</organism>
<dbReference type="Gene3D" id="1.10.10.2830">
    <property type="match status" value="1"/>
</dbReference>
<dbReference type="SUPFAM" id="SSF110849">
    <property type="entry name" value="ParB/Sulfiredoxin"/>
    <property type="match status" value="1"/>
</dbReference>
<reference evidence="2 3" key="1">
    <citation type="submission" date="2015-09" db="EMBL/GenBank/DDBJ databases">
        <authorList>
            <consortium name="Pathogen Informatics"/>
        </authorList>
    </citation>
    <scope>NUCLEOTIDE SEQUENCE [LARGE SCALE GENOMIC DNA]</scope>
    <source>
        <strain evidence="2 3">2789STDY5834884</strain>
    </source>
</reference>
<dbReference type="PANTHER" id="PTHR33375:SF1">
    <property type="entry name" value="CHROMOSOME-PARTITIONING PROTEIN PARB-RELATED"/>
    <property type="match status" value="1"/>
</dbReference>
<dbReference type="Proteomes" id="UP000095602">
    <property type="component" value="Unassembled WGS sequence"/>
</dbReference>
<dbReference type="SUPFAM" id="SSF109709">
    <property type="entry name" value="KorB DNA-binding domain-like"/>
    <property type="match status" value="1"/>
</dbReference>
<dbReference type="RefSeq" id="WP_306723009.1">
    <property type="nucleotide sequence ID" value="NZ_CZAJ01000003.1"/>
</dbReference>